<feature type="domain" description="Fe2OG dioxygenase" evidence="3">
    <location>
        <begin position="98"/>
        <end position="194"/>
    </location>
</feature>
<dbReference type="InterPro" id="IPR005123">
    <property type="entry name" value="Oxoglu/Fe-dep_dioxygenase_dom"/>
</dbReference>
<dbReference type="Proteomes" id="UP000800235">
    <property type="component" value="Unassembled WGS sequence"/>
</dbReference>
<dbReference type="GO" id="GO:0016491">
    <property type="term" value="F:oxidoreductase activity"/>
    <property type="evidence" value="ECO:0007669"/>
    <property type="project" value="UniProtKB-KW"/>
</dbReference>
<comment type="similarity">
    <text evidence="1">Belongs to the iron/ascorbate-dependent oxidoreductase family.</text>
</comment>
<proteinExistence type="inferred from homology"/>
<accession>A0A9P4TT99</accession>
<evidence type="ECO:0000313" key="4">
    <source>
        <dbReference type="EMBL" id="KAF2418794.1"/>
    </source>
</evidence>
<dbReference type="PROSITE" id="PS51471">
    <property type="entry name" value="FE2OG_OXY"/>
    <property type="match status" value="1"/>
</dbReference>
<gene>
    <name evidence="4" type="ORF">EJ08DRAFT_599213</name>
</gene>
<feature type="region of interest" description="Disordered" evidence="2">
    <location>
        <begin position="292"/>
        <end position="321"/>
    </location>
</feature>
<keyword evidence="1" id="KW-0560">Oxidoreductase</keyword>
<feature type="compositionally biased region" description="Acidic residues" evidence="2">
    <location>
        <begin position="302"/>
        <end position="313"/>
    </location>
</feature>
<protein>
    <recommendedName>
        <fullName evidence="3">Fe2OG dioxygenase domain-containing protein</fullName>
    </recommendedName>
</protein>
<evidence type="ECO:0000256" key="1">
    <source>
        <dbReference type="RuleBase" id="RU003682"/>
    </source>
</evidence>
<keyword evidence="5" id="KW-1185">Reference proteome</keyword>
<organism evidence="4 5">
    <name type="scientific">Tothia fuscella</name>
    <dbReference type="NCBI Taxonomy" id="1048955"/>
    <lineage>
        <taxon>Eukaryota</taxon>
        <taxon>Fungi</taxon>
        <taxon>Dikarya</taxon>
        <taxon>Ascomycota</taxon>
        <taxon>Pezizomycotina</taxon>
        <taxon>Dothideomycetes</taxon>
        <taxon>Pleosporomycetidae</taxon>
        <taxon>Venturiales</taxon>
        <taxon>Cylindrosympodiaceae</taxon>
        <taxon>Tothia</taxon>
    </lineage>
</organism>
<dbReference type="Gene3D" id="2.60.120.620">
    <property type="entry name" value="q2cbj1_9rhob like domain"/>
    <property type="match status" value="1"/>
</dbReference>
<dbReference type="EMBL" id="MU007124">
    <property type="protein sequence ID" value="KAF2418794.1"/>
    <property type="molecule type" value="Genomic_DNA"/>
</dbReference>
<evidence type="ECO:0000259" key="3">
    <source>
        <dbReference type="PROSITE" id="PS51471"/>
    </source>
</evidence>
<comment type="caution">
    <text evidence="4">The sequence shown here is derived from an EMBL/GenBank/DDBJ whole genome shotgun (WGS) entry which is preliminary data.</text>
</comment>
<reference evidence="4" key="1">
    <citation type="journal article" date="2020" name="Stud. Mycol.">
        <title>101 Dothideomycetes genomes: a test case for predicting lifestyles and emergence of pathogens.</title>
        <authorList>
            <person name="Haridas S."/>
            <person name="Albert R."/>
            <person name="Binder M."/>
            <person name="Bloem J."/>
            <person name="Labutti K."/>
            <person name="Salamov A."/>
            <person name="Andreopoulos B."/>
            <person name="Baker S."/>
            <person name="Barry K."/>
            <person name="Bills G."/>
            <person name="Bluhm B."/>
            <person name="Cannon C."/>
            <person name="Castanera R."/>
            <person name="Culley D."/>
            <person name="Daum C."/>
            <person name="Ezra D."/>
            <person name="Gonzalez J."/>
            <person name="Henrissat B."/>
            <person name="Kuo A."/>
            <person name="Liang C."/>
            <person name="Lipzen A."/>
            <person name="Lutzoni F."/>
            <person name="Magnuson J."/>
            <person name="Mondo S."/>
            <person name="Nolan M."/>
            <person name="Ohm R."/>
            <person name="Pangilinan J."/>
            <person name="Park H.-J."/>
            <person name="Ramirez L."/>
            <person name="Alfaro M."/>
            <person name="Sun H."/>
            <person name="Tritt A."/>
            <person name="Yoshinaga Y."/>
            <person name="Zwiers L.-H."/>
            <person name="Turgeon B."/>
            <person name="Goodwin S."/>
            <person name="Spatafora J."/>
            <person name="Crous P."/>
            <person name="Grigoriev I."/>
        </authorList>
    </citation>
    <scope>NUCLEOTIDE SEQUENCE</scope>
    <source>
        <strain evidence="4">CBS 130266</strain>
    </source>
</reference>
<keyword evidence="1" id="KW-0408">Iron</keyword>
<dbReference type="OrthoDB" id="27483at2759"/>
<dbReference type="PANTHER" id="PTHR33099">
    <property type="entry name" value="FE2OG DIOXYGENASE DOMAIN-CONTAINING PROTEIN"/>
    <property type="match status" value="1"/>
</dbReference>
<dbReference type="GO" id="GO:0046872">
    <property type="term" value="F:metal ion binding"/>
    <property type="evidence" value="ECO:0007669"/>
    <property type="project" value="UniProtKB-KW"/>
</dbReference>
<sequence length="401" mass="44534">MPVTIRWDGVQTGTVQKTAFPISPTDTAAASLNALINSCQPATFGLGGQDVYDENYRKAIKLDEESFSTNFDPHSAGMIDVIGQVLLPAVNDRARGVQAELYKLNIYSAPSGMFHAHVDTPRSESQFGSLVVCLPCPHQDGALVVRHKGDEMKFDWAVSSPGQVQWAAFYGDCEHEVLEVTSGHRVTLTYNLYATRGNGLLAGECNILDPKQLPLYTALKQLVELPGYMENGRQLGIGCEHFYAHAQGPMVHQLPESLKGSDMAVYEIFRALGLATVVRPILDMQIDDDDEYYQRDDYSDNKDDDSDDDDNDVADERETVQGKDIVGTNLHSFKADYNEEWDQGGQKGTVDAWGEHIFRKITWINRLMESKKDTAMAYLAYGNQAEMGLNYSRAAIIAFKP</sequence>
<dbReference type="AlphaFoldDB" id="A0A9P4TT99"/>
<name>A0A9P4TT99_9PEZI</name>
<evidence type="ECO:0000313" key="5">
    <source>
        <dbReference type="Proteomes" id="UP000800235"/>
    </source>
</evidence>
<dbReference type="PANTHER" id="PTHR33099:SF7">
    <property type="entry name" value="MYND-TYPE DOMAIN-CONTAINING PROTEIN"/>
    <property type="match status" value="1"/>
</dbReference>
<feature type="compositionally biased region" description="Basic and acidic residues" evidence="2">
    <location>
        <begin position="292"/>
        <end position="301"/>
    </location>
</feature>
<evidence type="ECO:0000256" key="2">
    <source>
        <dbReference type="SAM" id="MobiDB-lite"/>
    </source>
</evidence>
<keyword evidence="1" id="KW-0479">Metal-binding</keyword>